<dbReference type="EMBL" id="DQBS01000061">
    <property type="protein sequence ID" value="HCO69442.1"/>
    <property type="molecule type" value="Genomic_DNA"/>
</dbReference>
<dbReference type="EMBL" id="LGGW01000132">
    <property type="protein sequence ID" value="KUK88534.1"/>
    <property type="molecule type" value="Genomic_DNA"/>
</dbReference>
<evidence type="ECO:0000313" key="7">
    <source>
        <dbReference type="Proteomes" id="UP000054260"/>
    </source>
</evidence>
<dbReference type="Proteomes" id="UP000055014">
    <property type="component" value="Unassembled WGS sequence"/>
</dbReference>
<dbReference type="InterPro" id="IPR050680">
    <property type="entry name" value="YpeA/RimI_acetyltransf"/>
</dbReference>
<dbReference type="Pfam" id="PF13508">
    <property type="entry name" value="Acetyltransf_7"/>
    <property type="match status" value="1"/>
</dbReference>
<dbReference type="PANTHER" id="PTHR43420:SF51">
    <property type="entry name" value="PEPTIDYL-LYSINE N-ACETYLTRANSFERASE YIAC"/>
    <property type="match status" value="1"/>
</dbReference>
<dbReference type="CDD" id="cd04301">
    <property type="entry name" value="NAT_SF"/>
    <property type="match status" value="1"/>
</dbReference>
<keyword evidence="1 6" id="KW-0808">Transferase</keyword>
<organism evidence="6 8">
    <name type="scientific">Mesotoga infera</name>
    <dbReference type="NCBI Taxonomy" id="1236046"/>
    <lineage>
        <taxon>Bacteria</taxon>
        <taxon>Thermotogati</taxon>
        <taxon>Thermotogota</taxon>
        <taxon>Thermotogae</taxon>
        <taxon>Kosmotogales</taxon>
        <taxon>Kosmotogaceae</taxon>
        <taxon>Mesotoga</taxon>
    </lineage>
</organism>
<evidence type="ECO:0000256" key="2">
    <source>
        <dbReference type="ARBA" id="ARBA00023315"/>
    </source>
</evidence>
<feature type="domain" description="N-acetyltransferase" evidence="3">
    <location>
        <begin position="28"/>
        <end position="156"/>
    </location>
</feature>
<accession>A0A101I4U3</accession>
<reference evidence="6" key="1">
    <citation type="journal article" date="2015" name="MBio">
        <title>Genome-resolved metagenomic analysis reveals roles for candidate phyla and other microbial community members in biogeochemical transformations in oil reservoirs.</title>
        <authorList>
            <person name="Hu P."/>
            <person name="Tom L."/>
            <person name="Singh A."/>
            <person name="Thomas B.C."/>
            <person name="Baker B.J."/>
            <person name="Piceno Y.M."/>
            <person name="Andersen G.L."/>
            <person name="Banfield J.F."/>
        </authorList>
    </citation>
    <scope>NUCLEOTIDE SEQUENCE [LARGE SCALE GENOMIC DNA]</scope>
    <source>
        <strain evidence="5">46_47</strain>
        <strain evidence="6">46_70</strain>
    </source>
</reference>
<dbReference type="GO" id="GO:0016747">
    <property type="term" value="F:acyltransferase activity, transferring groups other than amino-acyl groups"/>
    <property type="evidence" value="ECO:0007669"/>
    <property type="project" value="InterPro"/>
</dbReference>
<comment type="caution">
    <text evidence="6">The sequence shown here is derived from an EMBL/GenBank/DDBJ whole genome shotgun (WGS) entry which is preliminary data.</text>
</comment>
<keyword evidence="2" id="KW-0012">Acyltransferase</keyword>
<name>A0A101I4U3_9BACT</name>
<dbReference type="PANTHER" id="PTHR43420">
    <property type="entry name" value="ACETYLTRANSFERASE"/>
    <property type="match status" value="1"/>
</dbReference>
<dbReference type="Proteomes" id="UP000264215">
    <property type="component" value="Unassembled WGS sequence"/>
</dbReference>
<dbReference type="InterPro" id="IPR000182">
    <property type="entry name" value="GNAT_dom"/>
</dbReference>
<evidence type="ECO:0000313" key="9">
    <source>
        <dbReference type="Proteomes" id="UP000264215"/>
    </source>
</evidence>
<dbReference type="PATRIC" id="fig|1236046.5.peg.1102"/>
<evidence type="ECO:0000256" key="1">
    <source>
        <dbReference type="ARBA" id="ARBA00022679"/>
    </source>
</evidence>
<reference evidence="4 9" key="3">
    <citation type="journal article" date="2018" name="Nat. Biotechnol.">
        <title>A standardized bacterial taxonomy based on genome phylogeny substantially revises the tree of life.</title>
        <authorList>
            <person name="Parks D.H."/>
            <person name="Chuvochina M."/>
            <person name="Waite D.W."/>
            <person name="Rinke C."/>
            <person name="Skarshewski A."/>
            <person name="Chaumeil P.A."/>
            <person name="Hugenholtz P."/>
        </authorList>
    </citation>
    <scope>NUCLEOTIDE SEQUENCE [LARGE SCALE GENOMIC DNA]</scope>
    <source>
        <strain evidence="4">UBA9905</strain>
    </source>
</reference>
<dbReference type="SUPFAM" id="SSF55729">
    <property type="entry name" value="Acyl-CoA N-acyltransferases (Nat)"/>
    <property type="match status" value="1"/>
</dbReference>
<evidence type="ECO:0000313" key="6">
    <source>
        <dbReference type="EMBL" id="KUK88534.1"/>
    </source>
</evidence>
<dbReference type="EMBL" id="LGGH01000187">
    <property type="protein sequence ID" value="KUK66678.1"/>
    <property type="molecule type" value="Genomic_DNA"/>
</dbReference>
<gene>
    <name evidence="4" type="ORF">DIT26_02475</name>
    <name evidence="5" type="ORF">XD86_1123</name>
    <name evidence="6" type="ORF">XE02_1240</name>
</gene>
<dbReference type="Gene3D" id="3.40.630.30">
    <property type="match status" value="1"/>
</dbReference>
<reference evidence="7 8" key="2">
    <citation type="journal article" date="2015" name="MBio">
        <title>Genome-Resolved Metagenomic Analysis Reveals Roles for Candidate Phyla and Other Microbial Community Members in Biogeochemical Transformations in Oil Reservoirs.</title>
        <authorList>
            <person name="Hu P."/>
            <person name="Tom L."/>
            <person name="Singh A."/>
            <person name="Thomas B.C."/>
            <person name="Baker B.J."/>
            <person name="Piceno Y.M."/>
            <person name="Andersen G.L."/>
            <person name="Banfield J.F."/>
        </authorList>
    </citation>
    <scope>NUCLEOTIDE SEQUENCE [LARGE SCALE GENOMIC DNA]</scope>
</reference>
<dbReference type="PROSITE" id="PS51186">
    <property type="entry name" value="GNAT"/>
    <property type="match status" value="1"/>
</dbReference>
<sequence length="156" mass="17797">MKLLTKTEKTTIKRFENFERIDKEIGIDRIVEFLHTNLEEYGDDRSAIRRSMDYAFSDEKGKGGFVLVAMQGRKIVGASVLNDTGMKGYIPEHILVYIAVDKAVRGAGIGKRLVEQIKTLCDGDIALHVEQNNPARFLYKKMGFKTKYAEMRFAQE</sequence>
<dbReference type="Proteomes" id="UP000054260">
    <property type="component" value="Unassembled WGS sequence"/>
</dbReference>
<dbReference type="InterPro" id="IPR016181">
    <property type="entry name" value="Acyl_CoA_acyltransferase"/>
</dbReference>
<evidence type="ECO:0000313" key="8">
    <source>
        <dbReference type="Proteomes" id="UP000055014"/>
    </source>
</evidence>
<protein>
    <submittedName>
        <fullName evidence="4 6">Acetyltransferase</fullName>
    </submittedName>
</protein>
<dbReference type="AlphaFoldDB" id="A0A101I4U3"/>
<evidence type="ECO:0000313" key="5">
    <source>
        <dbReference type="EMBL" id="KUK66678.1"/>
    </source>
</evidence>
<evidence type="ECO:0000259" key="3">
    <source>
        <dbReference type="PROSITE" id="PS51186"/>
    </source>
</evidence>
<evidence type="ECO:0000313" key="4">
    <source>
        <dbReference type="EMBL" id="HCO69442.1"/>
    </source>
</evidence>
<proteinExistence type="predicted"/>